<feature type="transmembrane region" description="Helical" evidence="9">
    <location>
        <begin position="25"/>
        <end position="48"/>
    </location>
</feature>
<reference evidence="11 12" key="1">
    <citation type="submission" date="2018-05" db="EMBL/GenBank/DDBJ databases">
        <title>Reference genomes for bee gut microbiota database.</title>
        <authorList>
            <person name="Ellegaard K.M."/>
        </authorList>
    </citation>
    <scope>NUCLEOTIDE SEQUENCE [LARGE SCALE GENOMIC DNA]</scope>
    <source>
        <strain evidence="11 12">ESL0177</strain>
    </source>
</reference>
<comment type="subcellular location">
    <subcellularLocation>
        <location evidence="1">Cell inner membrane</location>
        <topology evidence="1">Multi-pass membrane protein</topology>
    </subcellularLocation>
    <subcellularLocation>
        <location evidence="9">Cell membrane</location>
        <topology evidence="9">Multi-pass membrane protein</topology>
    </subcellularLocation>
</comment>
<evidence type="ECO:0000256" key="4">
    <source>
        <dbReference type="ARBA" id="ARBA00022475"/>
    </source>
</evidence>
<dbReference type="SUPFAM" id="SSF161098">
    <property type="entry name" value="MetI-like"/>
    <property type="match status" value="1"/>
</dbReference>
<dbReference type="InterPro" id="IPR035906">
    <property type="entry name" value="MetI-like_sf"/>
</dbReference>
<keyword evidence="6" id="KW-0029">Amino-acid transport</keyword>
<dbReference type="CDD" id="cd06261">
    <property type="entry name" value="TM_PBP2"/>
    <property type="match status" value="1"/>
</dbReference>
<gene>
    <name evidence="11" type="ORF">DKK79_09115</name>
</gene>
<evidence type="ECO:0000256" key="7">
    <source>
        <dbReference type="ARBA" id="ARBA00022989"/>
    </source>
</evidence>
<evidence type="ECO:0000256" key="9">
    <source>
        <dbReference type="RuleBase" id="RU363032"/>
    </source>
</evidence>
<proteinExistence type="inferred from homology"/>
<dbReference type="AlphaFoldDB" id="A0A2V4DZY9"/>
<evidence type="ECO:0000256" key="8">
    <source>
        <dbReference type="ARBA" id="ARBA00023136"/>
    </source>
</evidence>
<keyword evidence="7 9" id="KW-1133">Transmembrane helix</keyword>
<dbReference type="Proteomes" id="UP000247483">
    <property type="component" value="Unassembled WGS sequence"/>
</dbReference>
<accession>A0A2V4DZY9</accession>
<evidence type="ECO:0000313" key="11">
    <source>
        <dbReference type="EMBL" id="PXZ04501.1"/>
    </source>
</evidence>
<evidence type="ECO:0000256" key="3">
    <source>
        <dbReference type="ARBA" id="ARBA00022448"/>
    </source>
</evidence>
<dbReference type="RefSeq" id="WP_110423793.1">
    <property type="nucleotide sequence ID" value="NZ_QGLP01000005.1"/>
</dbReference>
<dbReference type="GO" id="GO:0006865">
    <property type="term" value="P:amino acid transport"/>
    <property type="evidence" value="ECO:0007669"/>
    <property type="project" value="UniProtKB-KW"/>
</dbReference>
<dbReference type="PROSITE" id="PS50928">
    <property type="entry name" value="ABC_TM1"/>
    <property type="match status" value="1"/>
</dbReference>
<protein>
    <submittedName>
        <fullName evidence="11">ABC transporter permease</fullName>
    </submittedName>
</protein>
<name>A0A2V4DZY9_9GAMM</name>
<dbReference type="Pfam" id="PF00528">
    <property type="entry name" value="BPD_transp_1"/>
    <property type="match status" value="1"/>
</dbReference>
<dbReference type="Gene3D" id="1.10.3720.10">
    <property type="entry name" value="MetI-like"/>
    <property type="match status" value="1"/>
</dbReference>
<evidence type="ECO:0000313" key="12">
    <source>
        <dbReference type="Proteomes" id="UP000247483"/>
    </source>
</evidence>
<feature type="transmembrane region" description="Helical" evidence="9">
    <location>
        <begin position="94"/>
        <end position="118"/>
    </location>
</feature>
<evidence type="ECO:0000256" key="1">
    <source>
        <dbReference type="ARBA" id="ARBA00004429"/>
    </source>
</evidence>
<keyword evidence="4" id="KW-1003">Cell membrane</keyword>
<keyword evidence="3 9" id="KW-0813">Transport</keyword>
<keyword evidence="5 9" id="KW-0812">Transmembrane</keyword>
<evidence type="ECO:0000259" key="10">
    <source>
        <dbReference type="PROSITE" id="PS50928"/>
    </source>
</evidence>
<dbReference type="GO" id="GO:0043190">
    <property type="term" value="C:ATP-binding cassette (ABC) transporter complex"/>
    <property type="evidence" value="ECO:0007669"/>
    <property type="project" value="InterPro"/>
</dbReference>
<evidence type="ECO:0000256" key="6">
    <source>
        <dbReference type="ARBA" id="ARBA00022970"/>
    </source>
</evidence>
<comment type="caution">
    <text evidence="11">The sequence shown here is derived from an EMBL/GenBank/DDBJ whole genome shotgun (WGS) entry which is preliminary data.</text>
</comment>
<dbReference type="PANTHER" id="PTHR30614">
    <property type="entry name" value="MEMBRANE COMPONENT OF AMINO ACID ABC TRANSPORTER"/>
    <property type="match status" value="1"/>
</dbReference>
<keyword evidence="8 9" id="KW-0472">Membrane</keyword>
<feature type="transmembrane region" description="Helical" evidence="9">
    <location>
        <begin position="196"/>
        <end position="218"/>
    </location>
</feature>
<evidence type="ECO:0000256" key="2">
    <source>
        <dbReference type="ARBA" id="ARBA00010072"/>
    </source>
</evidence>
<dbReference type="PANTHER" id="PTHR30614:SF21">
    <property type="entry name" value="AMINO ACID ABC TRANSPORTER PERMEASE"/>
    <property type="match status" value="1"/>
</dbReference>
<feature type="transmembrane region" description="Helical" evidence="9">
    <location>
        <begin position="60"/>
        <end position="82"/>
    </location>
</feature>
<dbReference type="InterPro" id="IPR000515">
    <property type="entry name" value="MetI-like"/>
</dbReference>
<evidence type="ECO:0000256" key="5">
    <source>
        <dbReference type="ARBA" id="ARBA00022692"/>
    </source>
</evidence>
<dbReference type="InterPro" id="IPR010065">
    <property type="entry name" value="AA_ABC_transptr_permease_3TM"/>
</dbReference>
<dbReference type="EMBL" id="QGLP01000005">
    <property type="protein sequence ID" value="PXZ04501.1"/>
    <property type="molecule type" value="Genomic_DNA"/>
</dbReference>
<dbReference type="InterPro" id="IPR043429">
    <property type="entry name" value="ArtM/GltK/GlnP/TcyL/YhdX-like"/>
</dbReference>
<dbReference type="GO" id="GO:0022857">
    <property type="term" value="F:transmembrane transporter activity"/>
    <property type="evidence" value="ECO:0007669"/>
    <property type="project" value="InterPro"/>
</dbReference>
<feature type="domain" description="ABC transmembrane type-1" evidence="10">
    <location>
        <begin position="25"/>
        <end position="215"/>
    </location>
</feature>
<sequence>MDFKGFEVIWNNLDYLLWGNFPGGIVLTLLMSFVAIIFSTILGIFAGIGLTVCRGFLRQLLVVVLGFLRAIPVIMLIFWTYFLLPVLLNVDVPAIATVIFALSLIGGAYIGHSVHAGMVAIAKEQWQAAFSLGLNKKQVIFFIILPQALKMMLPSFVNQWVSLIKDTSLAYIVGVAEFTFIATQINNRSMVYPTEIFLFVIIVYFIICAALDFSVSVLPKLHLFTRRKKINI</sequence>
<dbReference type="NCBIfam" id="TIGR01726">
    <property type="entry name" value="HEQRo_perm_3TM"/>
    <property type="match status" value="1"/>
</dbReference>
<comment type="similarity">
    <text evidence="2">Belongs to the binding-protein-dependent transport system permease family. HisMQ subfamily.</text>
</comment>
<feature type="transmembrane region" description="Helical" evidence="9">
    <location>
        <begin position="139"/>
        <end position="157"/>
    </location>
</feature>
<organism evidence="11 12">
    <name type="scientific">Gilliamella apicola</name>
    <dbReference type="NCBI Taxonomy" id="1196095"/>
    <lineage>
        <taxon>Bacteria</taxon>
        <taxon>Pseudomonadati</taxon>
        <taxon>Pseudomonadota</taxon>
        <taxon>Gammaproteobacteria</taxon>
        <taxon>Orbales</taxon>
        <taxon>Orbaceae</taxon>
        <taxon>Gilliamella</taxon>
    </lineage>
</organism>